<feature type="transmembrane region" description="Helical" evidence="10">
    <location>
        <begin position="245"/>
        <end position="264"/>
    </location>
</feature>
<dbReference type="Gene3D" id="1.20.1270.60">
    <property type="entry name" value="Arfaptin homology (AH) domain/BAR domain"/>
    <property type="match status" value="1"/>
</dbReference>
<keyword evidence="5 10" id="KW-0812">Transmembrane</keyword>
<feature type="transmembrane region" description="Helical" evidence="10">
    <location>
        <begin position="482"/>
        <end position="501"/>
    </location>
</feature>
<evidence type="ECO:0000256" key="10">
    <source>
        <dbReference type="SAM" id="Phobius"/>
    </source>
</evidence>
<evidence type="ECO:0000259" key="11">
    <source>
        <dbReference type="PROSITE" id="PS50002"/>
    </source>
</evidence>
<dbReference type="SMART" id="SM00326">
    <property type="entry name" value="SH3"/>
    <property type="match status" value="3"/>
</dbReference>
<organism evidence="13 14">
    <name type="scientific">Strongyloides stercoralis</name>
    <name type="common">Threadworm</name>
    <dbReference type="NCBI Taxonomy" id="6248"/>
    <lineage>
        <taxon>Eukaryota</taxon>
        <taxon>Metazoa</taxon>
        <taxon>Ecdysozoa</taxon>
        <taxon>Nematoda</taxon>
        <taxon>Chromadorea</taxon>
        <taxon>Rhabditida</taxon>
        <taxon>Tylenchina</taxon>
        <taxon>Panagrolaimomorpha</taxon>
        <taxon>Strongyloidoidea</taxon>
        <taxon>Strongyloididae</taxon>
        <taxon>Strongyloides</taxon>
    </lineage>
</organism>
<evidence type="ECO:0000256" key="1">
    <source>
        <dbReference type="ARBA" id="ARBA00004141"/>
    </source>
</evidence>
<feature type="transmembrane region" description="Helical" evidence="10">
    <location>
        <begin position="684"/>
        <end position="704"/>
    </location>
</feature>
<evidence type="ECO:0000256" key="3">
    <source>
        <dbReference type="ARBA" id="ARBA00022443"/>
    </source>
</evidence>
<feature type="domain" description="SH3" evidence="11">
    <location>
        <begin position="1016"/>
        <end position="1077"/>
    </location>
</feature>
<feature type="transmembrane region" description="Helical" evidence="10">
    <location>
        <begin position="172"/>
        <end position="195"/>
    </location>
</feature>
<dbReference type="Pfam" id="PF00018">
    <property type="entry name" value="SH3_1"/>
    <property type="match status" value="2"/>
</dbReference>
<dbReference type="PROSITE" id="PS50010">
    <property type="entry name" value="DH_2"/>
    <property type="match status" value="1"/>
</dbReference>
<dbReference type="GO" id="GO:0000139">
    <property type="term" value="C:Golgi membrane"/>
    <property type="evidence" value="ECO:0007669"/>
    <property type="project" value="InterPro"/>
</dbReference>
<feature type="transmembrane region" description="Helical" evidence="10">
    <location>
        <begin position="586"/>
        <end position="608"/>
    </location>
</feature>
<evidence type="ECO:0000256" key="8">
    <source>
        <dbReference type="PROSITE-ProRule" id="PRU00192"/>
    </source>
</evidence>
<feature type="compositionally biased region" description="Polar residues" evidence="9">
    <location>
        <begin position="76"/>
        <end position="86"/>
    </location>
</feature>
<feature type="transmembrane region" description="Helical" evidence="10">
    <location>
        <begin position="513"/>
        <end position="536"/>
    </location>
</feature>
<feature type="transmembrane region" description="Helical" evidence="10">
    <location>
        <begin position="406"/>
        <end position="423"/>
    </location>
</feature>
<dbReference type="GO" id="GO:0005085">
    <property type="term" value="F:guanyl-nucleotide exchange factor activity"/>
    <property type="evidence" value="ECO:0007669"/>
    <property type="project" value="InterPro"/>
</dbReference>
<feature type="domain" description="DH" evidence="12">
    <location>
        <begin position="1347"/>
        <end position="1528"/>
    </location>
</feature>
<dbReference type="SUPFAM" id="SSF103657">
    <property type="entry name" value="BAR/IMD domain-like"/>
    <property type="match status" value="1"/>
</dbReference>
<evidence type="ECO:0000256" key="7">
    <source>
        <dbReference type="ARBA" id="ARBA00023136"/>
    </source>
</evidence>
<protein>
    <submittedName>
        <fullName evidence="14">Dynamin-binding protein</fullName>
    </submittedName>
</protein>
<evidence type="ECO:0000313" key="14">
    <source>
        <dbReference type="WBParaSite" id="TCONS_00016305.p1"/>
    </source>
</evidence>
<evidence type="ECO:0000256" key="2">
    <source>
        <dbReference type="ARBA" id="ARBA00009976"/>
    </source>
</evidence>
<evidence type="ECO:0000256" key="9">
    <source>
        <dbReference type="SAM" id="MobiDB-lite"/>
    </source>
</evidence>
<dbReference type="SUPFAM" id="SSF103481">
    <property type="entry name" value="Multidrug resistance efflux transporter EmrE"/>
    <property type="match status" value="2"/>
</dbReference>
<feature type="transmembrane region" description="Helical" evidence="10">
    <location>
        <begin position="12"/>
        <end position="31"/>
    </location>
</feature>
<dbReference type="AlphaFoldDB" id="A0AAF5DNG9"/>
<dbReference type="WBParaSite" id="TCONS_00016305.p1">
    <property type="protein sequence ID" value="TCONS_00016305.p1"/>
    <property type="gene ID" value="XLOC_010875"/>
</dbReference>
<feature type="transmembrane region" description="Helical" evidence="10">
    <location>
        <begin position="614"/>
        <end position="632"/>
    </location>
</feature>
<dbReference type="InterPro" id="IPR036028">
    <property type="entry name" value="SH3-like_dom_sf"/>
</dbReference>
<dbReference type="SUPFAM" id="SSF48065">
    <property type="entry name" value="DBL homology domain (DH-domain)"/>
    <property type="match status" value="1"/>
</dbReference>
<feature type="domain" description="SH3" evidence="11">
    <location>
        <begin position="1100"/>
        <end position="1161"/>
    </location>
</feature>
<feature type="transmembrane region" description="Helical" evidence="10">
    <location>
        <begin position="806"/>
        <end position="825"/>
    </location>
</feature>
<evidence type="ECO:0000256" key="5">
    <source>
        <dbReference type="ARBA" id="ARBA00022692"/>
    </source>
</evidence>
<dbReference type="PROSITE" id="PS50002">
    <property type="entry name" value="SH3"/>
    <property type="match status" value="3"/>
</dbReference>
<feature type="transmembrane region" description="Helical" evidence="10">
    <location>
        <begin position="306"/>
        <end position="326"/>
    </location>
</feature>
<feature type="domain" description="SH3" evidence="11">
    <location>
        <begin position="917"/>
        <end position="983"/>
    </location>
</feature>
<comment type="similarity">
    <text evidence="2">Belongs to the nucleotide-sugar transporter family. SLC35A subfamily.</text>
</comment>
<dbReference type="GO" id="GO:0015165">
    <property type="term" value="F:pyrimidine nucleotide-sugar transmembrane transporter activity"/>
    <property type="evidence" value="ECO:0007669"/>
    <property type="project" value="InterPro"/>
</dbReference>
<dbReference type="PANTHER" id="PTHR10231">
    <property type="entry name" value="NUCLEOTIDE-SUGAR TRANSMEMBRANE TRANSPORTER"/>
    <property type="match status" value="1"/>
</dbReference>
<keyword evidence="13" id="KW-1185">Reference proteome</keyword>
<feature type="transmembrane region" description="Helical" evidence="10">
    <location>
        <begin position="753"/>
        <end position="773"/>
    </location>
</feature>
<feature type="transmembrane region" description="Helical" evidence="10">
    <location>
        <begin position="378"/>
        <end position="399"/>
    </location>
</feature>
<dbReference type="InterPro" id="IPR007271">
    <property type="entry name" value="Nuc_sug_transpt"/>
</dbReference>
<reference evidence="14" key="1">
    <citation type="submission" date="2024-02" db="UniProtKB">
        <authorList>
            <consortium name="WormBaseParasite"/>
        </authorList>
    </citation>
    <scope>IDENTIFICATION</scope>
</reference>
<evidence type="ECO:0000313" key="13">
    <source>
        <dbReference type="Proteomes" id="UP000035681"/>
    </source>
</evidence>
<dbReference type="NCBIfam" id="TIGR00803">
    <property type="entry name" value="nst"/>
    <property type="match status" value="2"/>
</dbReference>
<dbReference type="Gene3D" id="1.20.900.10">
    <property type="entry name" value="Dbl homology (DH) domain"/>
    <property type="match status" value="1"/>
</dbReference>
<dbReference type="Pfam" id="PF04142">
    <property type="entry name" value="Nuc_sug_transp"/>
    <property type="match status" value="2"/>
</dbReference>
<keyword evidence="4" id="KW-0762">Sugar transport</keyword>
<evidence type="ECO:0000256" key="6">
    <source>
        <dbReference type="ARBA" id="ARBA00022989"/>
    </source>
</evidence>
<feature type="transmembrane region" description="Helical" evidence="10">
    <location>
        <begin position="716"/>
        <end position="733"/>
    </location>
</feature>
<keyword evidence="4" id="KW-0813">Transport</keyword>
<proteinExistence type="inferred from homology"/>
<dbReference type="InterPro" id="IPR000219">
    <property type="entry name" value="DH_dom"/>
</dbReference>
<evidence type="ECO:0000256" key="4">
    <source>
        <dbReference type="ARBA" id="ARBA00022597"/>
    </source>
</evidence>
<dbReference type="Gene3D" id="2.30.30.40">
    <property type="entry name" value="SH3 Domains"/>
    <property type="match status" value="3"/>
</dbReference>
<dbReference type="Proteomes" id="UP000035681">
    <property type="component" value="Unplaced"/>
</dbReference>
<comment type="subcellular location">
    <subcellularLocation>
        <location evidence="1">Membrane</location>
        <topology evidence="1">Multi-pass membrane protein</topology>
    </subcellularLocation>
</comment>
<feature type="transmembrane region" description="Helical" evidence="10">
    <location>
        <begin position="276"/>
        <end position="294"/>
    </location>
</feature>
<feature type="region of interest" description="Disordered" evidence="9">
    <location>
        <begin position="75"/>
        <end position="94"/>
    </location>
</feature>
<dbReference type="SUPFAM" id="SSF50044">
    <property type="entry name" value="SH3-domain"/>
    <property type="match status" value="3"/>
</dbReference>
<dbReference type="CDD" id="cd00174">
    <property type="entry name" value="SH3"/>
    <property type="match status" value="1"/>
</dbReference>
<dbReference type="SMART" id="SM00325">
    <property type="entry name" value="RhoGEF"/>
    <property type="match status" value="1"/>
</dbReference>
<dbReference type="Pfam" id="PF00621">
    <property type="entry name" value="RhoGEF"/>
    <property type="match status" value="1"/>
</dbReference>
<dbReference type="InterPro" id="IPR037185">
    <property type="entry name" value="EmrE-like"/>
</dbReference>
<keyword evidence="7 10" id="KW-0472">Membrane</keyword>
<keyword evidence="6 10" id="KW-1133">Transmembrane helix</keyword>
<accession>A0AAF5DNG9</accession>
<sequence length="2207" mass="251753">KLHYTNNNVINYIYLLLYKITFTSTFLSLFTNSIFSTIIKMVNVNNNNNDSNNSNNKNVYDQVINVDEIQPLVVDESSSGSNSNDANKTRREELKIKTNRRSIKGFTKLPNIAKFAALKIQNKFKVSLKMIEIQRENTNFNIKMMILIWLTFQNSAHNLLIRYSRARNVQDMFFATSAVFNTEIIKVVICLYMVLRETGSFNGMIRQIHAQVIRQPFDTLKVCIPAMIYIVQNNLFYLAASHLDAASFMITSQLKIFTTALFSVTILRKSLFKTQWFALVILFIGVSLVQMQTGKTGRLDPNQKPFIGSLAVVGACCLSGFAGVYFEKILKGSAPVSIWMRNVQMAIFSIPASFISMFTQDGSLIIEKGIYYGYDSVVWLTVFWYGVGGLSVAVCIKYADNIAKNFATSVSIILSTIGSMYFFSFIPNVLFSLGAGLFYKYTYTIVKKTNKKIELKKETNPTQESSSKEVKKPESTSKTANVIKYISLFILVAQNALNVLFMRHVRSRPGTTMFLSSVSVFWGEVMKLVIGFFLLIGEQKGLKNAIICLYTNFFVEYKELLKTAVPSLIYSVQNMLLYHAVSHLEAATFMVTYQLKILTTAIFTVAILRRKLSVLQWISLLVLFSGVVIVQYDVKFSNSKKNSVPINNITTTMSPLQVTTEGLKEFISSTVAISQKEERYQNSILGLTFVITACILSGFAGIYLEKMLKFSKVSLWTRNIQLATLSLPLLFAITMIKDGDKVRKDGFMQGFDWMVWITVLINAAGGLIVAVVIKYADNILKGFATSVAIIVSTIASIYLFNFIPSYIFIIGAALVILAVIVYSVFPYKSPPQTAQTQLEMNNLLNKSNYLKDYLIKFSPFYARVTSNIYNSIQYDDIVVAIEQDSTSEFRYRCRNSFNEEAFIQNDHLNKIEIDSDIITSLVLSIADYNSTEENDLQFTKFTIIIIENRIDDSWATGYVLADNGKRLGKEGMFPLTYVVPLINIKLIGNEGNDYAEVPSDETVILRDPKTLESNRNDKKKVRSLYDFEKRSSQELTINTGDEIEIEREIDDDWYYGLNKRTGERGVIPKNYVAKEIEDDNEVIYENSNDIQSSTLSNDSREYGLAVVLYDYTAQYDDELTVLKGYSLKVIEFCGDEWVKCQNPKTEQIGIVPIAFLQIYSDDGCGMDNIGDVYGMENDIYNNDIYSNDNRIGSLYPTLPETVKEEKIDINIGGEAFPKKETNYSQHNTFSDLNNAPSQNFTTYPVLDDKIYNDNTNQFLTNQNYSSSNKNIEWIQFPELNKLSKTEDKPTPERPPPPNIASSLKPIRLAPPRPEKLPNIKVDTKSSRDLHMNNNDSVSYNVRKTPTSIASVIEELISSEIEYSTFLEMWESTISKANELTTKEKDNLLTGYPQLKLLSKYLVEAFVEEQCKEEKDQKIGYVFIRFKQKFFQAYTSHCGALESIAETIEEESDSGLKQKLSLIVDEMRLSGKNIFDVTSAVTRPIQRAMKYILYLDQLYKMTPSNHPDYKNLFKAKENMTYLSKNLNDTKRKCEITKKYIDDKPLTIMERLSRLNMHSVAKKSSRFKYRISSNLGLNKIKDHEFSKLVIMLKDANSRLLKFLYHLQIYRKAIKEEGKKYVSEYTKNDIRNAINDGLWETYLELTTSILIKITEYIHLIDQEIGQKASVLSARDYGRLIKKRNDKLADYENAFNASKTTSEIALKKAEYDALNNKLKSDLPKTIDNIYNSTTQFLHQFLDKHYEFLISIDRNHCMLQAEKSNWKKNPHIPLFSVFIQKTNKIFIFKRIEALPIGNKIDIRFKNQPLNDNNFHTTSDIPTQTELHKNFLLSMCPNRVDKENLRIVTKKFKNPANKFYIKKGNIVLIMEKHGKNYFVTNGLSEAMVSPDCLSTYPPEENILSSNVDNLSNSKNYSNNLIDIPSTSNINKELNVEENNKVTPLKGNEIDLLSDIFGNSSLPNNKPKTTLPNPTISMTKNEIKNDIFENSQNYSITKPIKNIEINPTLKASTFNPSSINARPRPISNMSIGQPNKITLPTNIIPAVQSQQTTTFHTNTLQQLQKNNINISNLSSTKEFKRKNSEDLIDFSENLIDFFGSVETKSNEKNLNNLQNQLTNIFNTTGNQQQYMQQATFPNYNQFNSGTSIPLQQQKLHFNEPQLTLPNYNSSSFLDEIRASISASPPTINWDTKASDTPRVPQRPVMPYTTPRKIM</sequence>
<dbReference type="InterPro" id="IPR027267">
    <property type="entry name" value="AH/BAR_dom_sf"/>
</dbReference>
<name>A0AAF5DNG9_STRER</name>
<feature type="region of interest" description="Disordered" evidence="9">
    <location>
        <begin position="2180"/>
        <end position="2207"/>
    </location>
</feature>
<keyword evidence="3 8" id="KW-0728">SH3 domain</keyword>
<dbReference type="InterPro" id="IPR035899">
    <property type="entry name" value="DBL_dom_sf"/>
</dbReference>
<feature type="region of interest" description="Disordered" evidence="9">
    <location>
        <begin position="1284"/>
        <end position="1319"/>
    </location>
</feature>
<feature type="transmembrane region" description="Helical" evidence="10">
    <location>
        <begin position="338"/>
        <end position="358"/>
    </location>
</feature>
<dbReference type="InterPro" id="IPR001452">
    <property type="entry name" value="SH3_domain"/>
</dbReference>
<evidence type="ECO:0000259" key="12">
    <source>
        <dbReference type="PROSITE" id="PS50010"/>
    </source>
</evidence>